<dbReference type="STRING" id="1453497.AT15_01570"/>
<dbReference type="PATRIC" id="fig|1453497.3.peg.317"/>
<dbReference type="Gene3D" id="1.10.1780.10">
    <property type="entry name" value="Clp, N-terminal domain"/>
    <property type="match status" value="1"/>
</dbReference>
<feature type="domain" description="Clp R" evidence="9">
    <location>
        <begin position="3"/>
        <end position="147"/>
    </location>
</feature>
<dbReference type="PANTHER" id="PTHR11638:SF18">
    <property type="entry name" value="HEAT SHOCK PROTEIN 104"/>
    <property type="match status" value="1"/>
</dbReference>
<dbReference type="PROSITE" id="PS00870">
    <property type="entry name" value="CLPAB_1"/>
    <property type="match status" value="1"/>
</dbReference>
<dbReference type="CDD" id="cd00009">
    <property type="entry name" value="AAA"/>
    <property type="match status" value="1"/>
</dbReference>
<accession>A0A176K090</accession>
<dbReference type="Gene3D" id="1.10.8.60">
    <property type="match status" value="2"/>
</dbReference>
<dbReference type="InterPro" id="IPR001270">
    <property type="entry name" value="ClpA/B"/>
</dbReference>
<dbReference type="InterPro" id="IPR018368">
    <property type="entry name" value="ClpA/B_CS1"/>
</dbReference>
<dbReference type="SMART" id="SM00382">
    <property type="entry name" value="AAA"/>
    <property type="match status" value="2"/>
</dbReference>
<dbReference type="EMBL" id="JFHK01000017">
    <property type="protein sequence ID" value="OAA29750.1"/>
    <property type="molecule type" value="Genomic_DNA"/>
</dbReference>
<dbReference type="InterPro" id="IPR004176">
    <property type="entry name" value="Clp_R_N"/>
</dbReference>
<protein>
    <submittedName>
        <fullName evidence="10">Clp protease ClpX</fullName>
    </submittedName>
</protein>
<evidence type="ECO:0000256" key="4">
    <source>
        <dbReference type="ARBA" id="ARBA00023186"/>
    </source>
</evidence>
<evidence type="ECO:0000259" key="9">
    <source>
        <dbReference type="PROSITE" id="PS51903"/>
    </source>
</evidence>
<keyword evidence="7" id="KW-0175">Coiled coil</keyword>
<evidence type="ECO:0000313" key="11">
    <source>
        <dbReference type="Proteomes" id="UP000077339"/>
    </source>
</evidence>
<sequence length="831" mass="94169">MYFDKFSEGAAQVFVTAQDEARSLGHPYVGTEHLLLAILKIDRGAVIKIMKKYSITYDRVLREVMTMVGTNVHQSVVGSPQMTPRARKVIELANDESKMLGEEKIDVEHIMLGIIREGEGIAAHILKQMGINLGKLRREIVENIASDWDDQNGSNIFFGKEQQESSLAMALKQLDGFGTDLTKLARNGKLDPIIGREIERQRLMEVLSRRKKNNPVLIGDPGVGKTAIVEGLAQMIVNEEVPETLRGKVIFALDVAALIAGTKYRGEFEKRLKKLINVIRDNKDIILFIDELHTIVGAGSAEGAVDAANILKPALASGEIRCIGSTTPDEYRKYIEKDAALERRFQKIYVTEPTVEQTIQILRGIRHKYEAHHKVHYTDQSLEAAVTLSHRYVSDRFLPDKAIDIIDEIGSRARLKKLTLPERLKLIQKELEQLRVDREKAATEQDYETAAALKQREKELYEFYKAEYTQWREKVDSEFVEIGEEDIAEIVSNWTGIPLKKLEESDSAKLLSLENALHNRIVGQDEAITAVARAIRRARSGLKDPRKPIGTFLFLGPTGVGKTELAKALAEYLFGDERSLIRFDMSEYMERFSVSRLIGAPPGYVGYDEGGTLTEQVRKRPFSVILFDEIEKAHPDIFNLLLQIMDDGHLTDSQGRHVDFRNSIIIMTSNLGGEFINKTKASIGFVDSSGVEEKEYESMKSSVLEEVKRTFRPEFLNRLDEMVVFHQLTRKEIKEIIDILMRDMRRRLSEKGMQLTISEAAQDFLVTKGFDPVYGARPLKRAIQRYIEDPLSEELLKGRFKEGDNITAISQDEKIVFRRALKKKAEVSADT</sequence>
<dbReference type="GO" id="GO:0006508">
    <property type="term" value="P:proteolysis"/>
    <property type="evidence" value="ECO:0007669"/>
    <property type="project" value="UniProtKB-KW"/>
</dbReference>
<gene>
    <name evidence="10" type="ORF">AT15_01570</name>
</gene>
<dbReference type="Pfam" id="PF00004">
    <property type="entry name" value="AAA"/>
    <property type="match status" value="1"/>
</dbReference>
<dbReference type="GO" id="GO:0005737">
    <property type="term" value="C:cytoplasm"/>
    <property type="evidence" value="ECO:0007669"/>
    <property type="project" value="TreeGrafter"/>
</dbReference>
<dbReference type="Gene3D" id="4.10.860.10">
    <property type="entry name" value="UVR domain"/>
    <property type="match status" value="1"/>
</dbReference>
<evidence type="ECO:0000256" key="7">
    <source>
        <dbReference type="SAM" id="Coils"/>
    </source>
</evidence>
<comment type="similarity">
    <text evidence="6">Belongs to the ClpA/ClpB family.</text>
</comment>
<evidence type="ECO:0000256" key="6">
    <source>
        <dbReference type="RuleBase" id="RU004432"/>
    </source>
</evidence>
<evidence type="ECO:0000256" key="5">
    <source>
        <dbReference type="PROSITE-ProRule" id="PRU01251"/>
    </source>
</evidence>
<dbReference type="GO" id="GO:0005524">
    <property type="term" value="F:ATP binding"/>
    <property type="evidence" value="ECO:0007669"/>
    <property type="project" value="UniProtKB-KW"/>
</dbReference>
<dbReference type="PANTHER" id="PTHR11638">
    <property type="entry name" value="ATP-DEPENDENT CLP PROTEASE"/>
    <property type="match status" value="1"/>
</dbReference>
<evidence type="ECO:0000313" key="10">
    <source>
        <dbReference type="EMBL" id="OAA29750.1"/>
    </source>
</evidence>
<dbReference type="PROSITE" id="PS00871">
    <property type="entry name" value="CLPAB_2"/>
    <property type="match status" value="1"/>
</dbReference>
<keyword evidence="1 5" id="KW-0677">Repeat</keyword>
<comment type="caution">
    <text evidence="10">The sequence shown here is derived from an EMBL/GenBank/DDBJ whole genome shotgun (WGS) entry which is preliminary data.</text>
</comment>
<dbReference type="RefSeq" id="WP_068348009.1">
    <property type="nucleotide sequence ID" value="NZ_JFHK01000017.1"/>
</dbReference>
<dbReference type="PROSITE" id="PS50151">
    <property type="entry name" value="UVR"/>
    <property type="match status" value="1"/>
</dbReference>
<dbReference type="FunFam" id="3.40.50.300:FF:000025">
    <property type="entry name" value="ATP-dependent Clp protease subunit"/>
    <property type="match status" value="1"/>
</dbReference>
<dbReference type="Pfam" id="PF07724">
    <property type="entry name" value="AAA_2"/>
    <property type="match status" value="1"/>
</dbReference>
<dbReference type="GO" id="GO:0008233">
    <property type="term" value="F:peptidase activity"/>
    <property type="evidence" value="ECO:0007669"/>
    <property type="project" value="UniProtKB-KW"/>
</dbReference>
<dbReference type="SMART" id="SM01086">
    <property type="entry name" value="ClpB_D2-small"/>
    <property type="match status" value="1"/>
</dbReference>
<name>A0A176K090_9BACT</name>
<dbReference type="Pfam" id="PF17871">
    <property type="entry name" value="AAA_lid_9"/>
    <property type="match status" value="1"/>
</dbReference>
<keyword evidence="2 6" id="KW-0547">Nucleotide-binding</keyword>
<evidence type="ECO:0000256" key="1">
    <source>
        <dbReference type="ARBA" id="ARBA00022737"/>
    </source>
</evidence>
<evidence type="ECO:0000256" key="2">
    <source>
        <dbReference type="ARBA" id="ARBA00022741"/>
    </source>
</evidence>
<dbReference type="InterPro" id="IPR003959">
    <property type="entry name" value="ATPase_AAA_core"/>
</dbReference>
<feature type="domain" description="UVR" evidence="8">
    <location>
        <begin position="428"/>
        <end position="463"/>
    </location>
</feature>
<dbReference type="FunFam" id="1.10.8.60:FF:000017">
    <property type="entry name" value="ATP-dependent chaperone ClpB"/>
    <property type="match status" value="1"/>
</dbReference>
<dbReference type="Gene3D" id="3.40.50.300">
    <property type="entry name" value="P-loop containing nucleotide triphosphate hydrolases"/>
    <property type="match status" value="2"/>
</dbReference>
<dbReference type="InterPro" id="IPR050130">
    <property type="entry name" value="ClpA_ClpB"/>
</dbReference>
<dbReference type="Pfam" id="PF10431">
    <property type="entry name" value="ClpB_D2-small"/>
    <property type="match status" value="1"/>
</dbReference>
<dbReference type="InterPro" id="IPR028299">
    <property type="entry name" value="ClpA/B_CS2"/>
</dbReference>
<dbReference type="InterPro" id="IPR003593">
    <property type="entry name" value="AAA+_ATPase"/>
</dbReference>
<dbReference type="InterPro" id="IPR041546">
    <property type="entry name" value="ClpA/ClpB_AAA_lid"/>
</dbReference>
<evidence type="ECO:0000256" key="3">
    <source>
        <dbReference type="ARBA" id="ARBA00022840"/>
    </source>
</evidence>
<feature type="coiled-coil region" evidence="7">
    <location>
        <begin position="424"/>
        <end position="474"/>
    </location>
</feature>
<dbReference type="PROSITE" id="PS51903">
    <property type="entry name" value="CLP_R"/>
    <property type="match status" value="1"/>
</dbReference>
<dbReference type="InterPro" id="IPR036628">
    <property type="entry name" value="Clp_N_dom_sf"/>
</dbReference>
<dbReference type="CDD" id="cd19499">
    <property type="entry name" value="RecA-like_ClpB_Hsp104-like"/>
    <property type="match status" value="1"/>
</dbReference>
<dbReference type="GO" id="GO:0034605">
    <property type="term" value="P:cellular response to heat"/>
    <property type="evidence" value="ECO:0007669"/>
    <property type="project" value="TreeGrafter"/>
</dbReference>
<evidence type="ECO:0000259" key="8">
    <source>
        <dbReference type="PROSITE" id="PS50151"/>
    </source>
</evidence>
<dbReference type="FunFam" id="3.40.50.300:FF:000010">
    <property type="entry name" value="Chaperone clpB 1, putative"/>
    <property type="match status" value="1"/>
</dbReference>
<keyword evidence="4 6" id="KW-0143">Chaperone</keyword>
<keyword evidence="3 6" id="KW-0067">ATP-binding</keyword>
<keyword evidence="10" id="KW-0378">Hydrolase</keyword>
<keyword evidence="10" id="KW-0645">Protease</keyword>
<dbReference type="InterPro" id="IPR027417">
    <property type="entry name" value="P-loop_NTPase"/>
</dbReference>
<dbReference type="PRINTS" id="PR00300">
    <property type="entry name" value="CLPPROTEASEA"/>
</dbReference>
<dbReference type="InterPro" id="IPR001943">
    <property type="entry name" value="UVR_dom"/>
</dbReference>
<dbReference type="Proteomes" id="UP000077339">
    <property type="component" value="Unassembled WGS sequence"/>
</dbReference>
<keyword evidence="11" id="KW-1185">Reference proteome</keyword>
<organism evidence="10 11">
    <name type="scientific">Kosmotoga arenicorallina S304</name>
    <dbReference type="NCBI Taxonomy" id="1453497"/>
    <lineage>
        <taxon>Bacteria</taxon>
        <taxon>Thermotogati</taxon>
        <taxon>Thermotogota</taxon>
        <taxon>Thermotogae</taxon>
        <taxon>Kosmotogales</taxon>
        <taxon>Kosmotogaceae</taxon>
        <taxon>Kosmotoga</taxon>
    </lineage>
</organism>
<reference evidence="10 11" key="1">
    <citation type="submission" date="2014-02" db="EMBL/GenBank/DDBJ databases">
        <title>Kosmotoga genome sequencing.</title>
        <authorList>
            <person name="Pollo S.M."/>
            <person name="Charchuk R."/>
            <person name="Nesbo C.L."/>
        </authorList>
    </citation>
    <scope>NUCLEOTIDE SEQUENCE [LARGE SCALE GENOMIC DNA]</scope>
    <source>
        <strain evidence="10 11">S304</strain>
    </source>
</reference>
<dbReference type="SUPFAM" id="SSF52540">
    <property type="entry name" value="P-loop containing nucleoside triphosphate hydrolases"/>
    <property type="match status" value="2"/>
</dbReference>
<dbReference type="OrthoDB" id="9803641at2"/>
<dbReference type="GO" id="GO:0016887">
    <property type="term" value="F:ATP hydrolysis activity"/>
    <property type="evidence" value="ECO:0007669"/>
    <property type="project" value="InterPro"/>
</dbReference>
<dbReference type="Pfam" id="PF02861">
    <property type="entry name" value="Clp_N"/>
    <property type="match status" value="1"/>
</dbReference>
<proteinExistence type="inferred from homology"/>
<dbReference type="SUPFAM" id="SSF81923">
    <property type="entry name" value="Double Clp-N motif"/>
    <property type="match status" value="1"/>
</dbReference>
<dbReference type="InterPro" id="IPR019489">
    <property type="entry name" value="Clp_ATPase_C"/>
</dbReference>
<dbReference type="AlphaFoldDB" id="A0A176K090"/>